<comment type="caution">
    <text evidence="1">The sequence shown here is derived from an EMBL/GenBank/DDBJ whole genome shotgun (WGS) entry which is preliminary data.</text>
</comment>
<evidence type="ECO:0000313" key="2">
    <source>
        <dbReference type="Proteomes" id="UP000078046"/>
    </source>
</evidence>
<dbReference type="EMBL" id="LWCA01002129">
    <property type="protein sequence ID" value="OAF64102.1"/>
    <property type="molecule type" value="Genomic_DNA"/>
</dbReference>
<protein>
    <submittedName>
        <fullName evidence="1">Uncharacterized protein</fullName>
    </submittedName>
</protein>
<evidence type="ECO:0000313" key="1">
    <source>
        <dbReference type="EMBL" id="OAF64102.1"/>
    </source>
</evidence>
<dbReference type="Proteomes" id="UP000078046">
    <property type="component" value="Unassembled WGS sequence"/>
</dbReference>
<feature type="non-terminal residue" evidence="1">
    <location>
        <position position="19"/>
    </location>
</feature>
<dbReference type="AlphaFoldDB" id="A0A177ARF9"/>
<proteinExistence type="predicted"/>
<gene>
    <name evidence="1" type="ORF">A3Q56_08196</name>
</gene>
<organism evidence="1 2">
    <name type="scientific">Intoshia linei</name>
    <dbReference type="NCBI Taxonomy" id="1819745"/>
    <lineage>
        <taxon>Eukaryota</taxon>
        <taxon>Metazoa</taxon>
        <taxon>Spiralia</taxon>
        <taxon>Lophotrochozoa</taxon>
        <taxon>Mesozoa</taxon>
        <taxon>Orthonectida</taxon>
        <taxon>Rhopaluridae</taxon>
        <taxon>Intoshia</taxon>
    </lineage>
</organism>
<accession>A0A177ARF9</accession>
<keyword evidence="2" id="KW-1185">Reference proteome</keyword>
<sequence>MKQLNLSNISKDQYINNSS</sequence>
<reference evidence="1 2" key="1">
    <citation type="submission" date="2016-04" db="EMBL/GenBank/DDBJ databases">
        <title>The genome of Intoshia linei affirms orthonectids as highly simplified spiralians.</title>
        <authorList>
            <person name="Mikhailov K.V."/>
            <person name="Slusarev G.S."/>
            <person name="Nikitin M.A."/>
            <person name="Logacheva M.D."/>
            <person name="Penin A."/>
            <person name="Aleoshin V."/>
            <person name="Panchin Y.V."/>
        </authorList>
    </citation>
    <scope>NUCLEOTIDE SEQUENCE [LARGE SCALE GENOMIC DNA]</scope>
    <source>
        <strain evidence="1">Intl2013</strain>
        <tissue evidence="1">Whole animal</tissue>
    </source>
</reference>
<name>A0A177ARF9_9BILA</name>